<dbReference type="InterPro" id="IPR002885">
    <property type="entry name" value="PPR_rpt"/>
</dbReference>
<dbReference type="Pfam" id="PF13812">
    <property type="entry name" value="PPR_3"/>
    <property type="match status" value="1"/>
</dbReference>
<dbReference type="Proteomes" id="UP000515211">
    <property type="component" value="Chromosome 4"/>
</dbReference>
<proteinExistence type="predicted"/>
<dbReference type="GO" id="GO:0008380">
    <property type="term" value="P:RNA splicing"/>
    <property type="evidence" value="ECO:0007669"/>
    <property type="project" value="InterPro"/>
</dbReference>
<dbReference type="PROSITE" id="PS51375">
    <property type="entry name" value="PPR"/>
    <property type="match status" value="2"/>
</dbReference>
<dbReference type="NCBIfam" id="TIGR00756">
    <property type="entry name" value="PPR"/>
    <property type="match status" value="2"/>
</dbReference>
<dbReference type="RefSeq" id="XP_015962567.2">
    <property type="nucleotide sequence ID" value="XM_016107081.3"/>
</dbReference>
<reference evidence="4" key="2">
    <citation type="submission" date="2025-08" db="UniProtKB">
        <authorList>
            <consortium name="RefSeq"/>
        </authorList>
    </citation>
    <scope>IDENTIFICATION</scope>
    <source>
        <tissue evidence="4">Whole plant</tissue>
    </source>
</reference>
<feature type="repeat" description="PPR" evidence="2">
    <location>
        <begin position="305"/>
        <end position="339"/>
    </location>
</feature>
<reference evidence="3" key="1">
    <citation type="journal article" date="2016" name="Nat. Genet.">
        <title>The genome sequences of Arachis duranensis and Arachis ipaensis, the diploid ancestors of cultivated peanut.</title>
        <authorList>
            <person name="Bertioli D.J."/>
            <person name="Cannon S.B."/>
            <person name="Froenicke L."/>
            <person name="Huang G."/>
            <person name="Farmer A.D."/>
            <person name="Cannon E.K."/>
            <person name="Liu X."/>
            <person name="Gao D."/>
            <person name="Clevenger J."/>
            <person name="Dash S."/>
            <person name="Ren L."/>
            <person name="Moretzsohn M.C."/>
            <person name="Shirasawa K."/>
            <person name="Huang W."/>
            <person name="Vidigal B."/>
            <person name="Abernathy B."/>
            <person name="Chu Y."/>
            <person name="Niederhuth C.E."/>
            <person name="Umale P."/>
            <person name="Araujo A.C."/>
            <person name="Kozik A."/>
            <person name="Kim K.D."/>
            <person name="Burow M.D."/>
            <person name="Varshney R.K."/>
            <person name="Wang X."/>
            <person name="Zhang X."/>
            <person name="Barkley N."/>
            <person name="Guimaraes P.M."/>
            <person name="Isobe S."/>
            <person name="Guo B."/>
            <person name="Liao B."/>
            <person name="Stalker H.T."/>
            <person name="Schmitz R.J."/>
            <person name="Scheffler B.E."/>
            <person name="Leal-Bertioli S.C."/>
            <person name="Xun X."/>
            <person name="Jackson S.A."/>
            <person name="Michelmore R."/>
            <person name="Ozias-Akins P."/>
        </authorList>
    </citation>
    <scope>NUCLEOTIDE SEQUENCE [LARGE SCALE GENOMIC DNA]</scope>
    <source>
        <strain evidence="3">cv. V14167</strain>
    </source>
</reference>
<dbReference type="Gene3D" id="1.25.40.10">
    <property type="entry name" value="Tetratricopeptide repeat domain"/>
    <property type="match status" value="4"/>
</dbReference>
<evidence type="ECO:0000313" key="3">
    <source>
        <dbReference type="Proteomes" id="UP000515211"/>
    </source>
</evidence>
<dbReference type="KEGG" id="adu:107486534"/>
<dbReference type="GeneID" id="107486534"/>
<keyword evidence="3" id="KW-1185">Reference proteome</keyword>
<dbReference type="PANTHER" id="PTHR47003:SF3">
    <property type="entry name" value="SMALL RIBOSOMAL SUBUNIT PROTEIN MS81 (RPPR8)"/>
    <property type="match status" value="1"/>
</dbReference>
<dbReference type="InterPro" id="IPR044578">
    <property type="entry name" value="BIR6-like"/>
</dbReference>
<keyword evidence="1" id="KW-0677">Repeat</keyword>
<evidence type="ECO:0000256" key="1">
    <source>
        <dbReference type="ARBA" id="ARBA00022737"/>
    </source>
</evidence>
<evidence type="ECO:0000313" key="4">
    <source>
        <dbReference type="RefSeq" id="XP_015962567.2"/>
    </source>
</evidence>
<organism evidence="3 4">
    <name type="scientific">Arachis duranensis</name>
    <name type="common">Wild peanut</name>
    <dbReference type="NCBI Taxonomy" id="130453"/>
    <lineage>
        <taxon>Eukaryota</taxon>
        <taxon>Viridiplantae</taxon>
        <taxon>Streptophyta</taxon>
        <taxon>Embryophyta</taxon>
        <taxon>Tracheophyta</taxon>
        <taxon>Spermatophyta</taxon>
        <taxon>Magnoliopsida</taxon>
        <taxon>eudicotyledons</taxon>
        <taxon>Gunneridae</taxon>
        <taxon>Pentapetalae</taxon>
        <taxon>rosids</taxon>
        <taxon>fabids</taxon>
        <taxon>Fabales</taxon>
        <taxon>Fabaceae</taxon>
        <taxon>Papilionoideae</taxon>
        <taxon>50 kb inversion clade</taxon>
        <taxon>dalbergioids sensu lato</taxon>
        <taxon>Dalbergieae</taxon>
        <taxon>Pterocarpus clade</taxon>
        <taxon>Arachis</taxon>
    </lineage>
</organism>
<evidence type="ECO:0000256" key="2">
    <source>
        <dbReference type="PROSITE-ProRule" id="PRU00708"/>
    </source>
</evidence>
<gene>
    <name evidence="4" type="primary">LOC107486534</name>
</gene>
<dbReference type="PANTHER" id="PTHR47003">
    <property type="entry name" value="OS01G0970900 PROTEIN"/>
    <property type="match status" value="1"/>
</dbReference>
<name>A0A6P4D5B7_ARADU</name>
<accession>A0A6P4D5B7</accession>
<dbReference type="Pfam" id="PF01535">
    <property type="entry name" value="PPR"/>
    <property type="match status" value="2"/>
</dbReference>
<dbReference type="InterPro" id="IPR011990">
    <property type="entry name" value="TPR-like_helical_dom_sf"/>
</dbReference>
<sequence length="675" mass="76693">MQNHNSCKTLTLDSLSLNFFPHSFISLQRISLILFAEMRHQWRLLHLLRSHNHHHLHALRSSPSPSIPRFTTTAKSIPSIPIFLRTFSSEPVLAQQQADTDSHLLVISEVFSKPRDVNDIKSRLDSNRVSINHDAINGILAKLDSNADVARRFFRWVLETDPQRLSSKSYNLMLRVLGTNGFTEEFWELVNEMKKKGYGVSKNVHDRVLEYFEKNGIKDDASKLKCLFDNGSLSSNSSEKIWVRVCKIVKHNVWSDDVEKQIRELNMEFSGERVNLIIEKLGGEEPNKALIFFRWLEESGLYKHDGSSYNFMARALGREDMIDRFWKLVSEMRSAGFEMEDETFCKVLGRFCKRRMMKDAVELYEFAMAGEKNNKPSPECCTFLLRKVVSNKELDMNLFSRVVKVFTENGNVLTYSMVDSVLKSLTSVGRIREWNKVLKELECYGFVARSNLQSRIAYRLSASGNKEEAGDFVNGVEASGSAERKTWESLIEGHCVAGNLDKAFDSLKEFVDKEGVSSAGYAFDVLVNSYCQMKKAKDASNILSKLVNEKGLKPWHSTYKLLITKLLAQGGFEDALNILGLMRNQGYPPSTDPILDHISKSGSGDDAVLFLKAMTSKRFPSTSVVLRMFDAFFKRGRHEEAQNCLSKCPQYIRNHADVLNLFCSMNSKEGAASSG</sequence>
<protein>
    <submittedName>
        <fullName evidence="4">Pentatricopeptide repeat-containing protein At3g02490, mitochondrial</fullName>
    </submittedName>
</protein>
<feature type="repeat" description="PPR" evidence="2">
    <location>
        <begin position="166"/>
        <end position="200"/>
    </location>
</feature>
<dbReference type="AlphaFoldDB" id="A0A6P4D5B7"/>